<dbReference type="AlphaFoldDB" id="A0A366XVC3"/>
<keyword evidence="2" id="KW-1185">Reference proteome</keyword>
<protein>
    <submittedName>
        <fullName evidence="1">Uncharacterized protein</fullName>
    </submittedName>
</protein>
<sequence>MKRSKFINQKSNKKNKLTFERSEEVLYSKVNREKKGLDDYIKTLTFLEGNEMIYMMYLK</sequence>
<proteinExistence type="predicted"/>
<dbReference type="EMBL" id="QOCW01000009">
    <property type="protein sequence ID" value="RBW69606.1"/>
    <property type="molecule type" value="Genomic_DNA"/>
</dbReference>
<dbReference type="Proteomes" id="UP000253314">
    <property type="component" value="Unassembled WGS sequence"/>
</dbReference>
<comment type="caution">
    <text evidence="1">The sequence shown here is derived from an EMBL/GenBank/DDBJ whole genome shotgun (WGS) entry which is preliminary data.</text>
</comment>
<accession>A0A366XVC3</accession>
<reference evidence="1 2" key="1">
    <citation type="submission" date="2018-07" db="EMBL/GenBank/DDBJ databases">
        <title>Lottiidibacillus patelloidae gen. nov., sp. nov., isolated from the intestinal tract of a marine limpet and the reclassification of B. taeanensis BH030017T, B. algicola KMM 3737T and B. hwajinpoensis SW-72T as genus Lottiidibacillus.</title>
        <authorList>
            <person name="Liu R."/>
            <person name="Huang Z."/>
        </authorList>
    </citation>
    <scope>NUCLEOTIDE SEQUENCE [LARGE SCALE GENOMIC DNA]</scope>
    <source>
        <strain evidence="1 2">BH030017</strain>
    </source>
</reference>
<gene>
    <name evidence="1" type="ORF">DS031_10270</name>
</gene>
<organism evidence="1 2">
    <name type="scientific">Bacillus taeanensis</name>
    <dbReference type="NCBI Taxonomy" id="273032"/>
    <lineage>
        <taxon>Bacteria</taxon>
        <taxon>Bacillati</taxon>
        <taxon>Bacillota</taxon>
        <taxon>Bacilli</taxon>
        <taxon>Bacillales</taxon>
        <taxon>Bacillaceae</taxon>
        <taxon>Bacillus</taxon>
    </lineage>
</organism>
<evidence type="ECO:0000313" key="2">
    <source>
        <dbReference type="Proteomes" id="UP000253314"/>
    </source>
</evidence>
<name>A0A366XVC3_9BACI</name>
<evidence type="ECO:0000313" key="1">
    <source>
        <dbReference type="EMBL" id="RBW69606.1"/>
    </source>
</evidence>